<dbReference type="Pfam" id="PF05853">
    <property type="entry name" value="BKACE"/>
    <property type="match status" value="1"/>
</dbReference>
<dbReference type="Gene3D" id="3.20.20.70">
    <property type="entry name" value="Aldolase class I"/>
    <property type="match status" value="1"/>
</dbReference>
<evidence type="ECO:0000313" key="2">
    <source>
        <dbReference type="Proteomes" id="UP000252008"/>
    </source>
</evidence>
<dbReference type="InterPro" id="IPR013785">
    <property type="entry name" value="Aldolase_TIM"/>
</dbReference>
<dbReference type="STRING" id="39692.BST38_17525"/>
<accession>A0A375YRZ3</accession>
<evidence type="ECO:0008006" key="3">
    <source>
        <dbReference type="Google" id="ProtNLM"/>
    </source>
</evidence>
<reference evidence="1 2" key="1">
    <citation type="submission" date="2018-05" db="EMBL/GenBank/DDBJ databases">
        <authorList>
            <consortium name="IHU Genomes"/>
        </authorList>
    </citation>
    <scope>NUCLEOTIDE SEQUENCE [LARGE SCALE GENOMIC DNA]</scope>
    <source>
        <strain evidence="1 2">P7335</strain>
    </source>
</reference>
<sequence length="265" mass="27625">MSDTAEPRTPKIALTPEIASTPEIAFTPKIYVKACINGARTPDQHPNLPVTPEQLAAEAVAAHAAGARAVHMHPKDRDGVDSLRAAEVDAAVAAVRHAAPGLPVGVTTGFWALPDAGQRRKAVEEWSVLPDFASLNWHEPGSPELAELLLSRGLGVEVGIFHAEAARSWAASDIKRHCMRVMVELGADGDVATADEILGLVAAAGSPAPVLLHGLDESCWPLLEHAGVCGVQTRIGMEDTLVLPDGSVADGNAALVAAAVELLSR</sequence>
<dbReference type="Proteomes" id="UP000252008">
    <property type="component" value="Unassembled WGS sequence"/>
</dbReference>
<name>A0A375YRZ3_MYCPF</name>
<dbReference type="RefSeq" id="WP_083144633.1">
    <property type="nucleotide sequence ID" value="NZ_MVID01000016.1"/>
</dbReference>
<gene>
    <name evidence="1" type="ORF">MPP7335_05677</name>
</gene>
<evidence type="ECO:0000313" key="1">
    <source>
        <dbReference type="EMBL" id="SRX83892.1"/>
    </source>
</evidence>
<organism evidence="1 2">
    <name type="scientific">Mycolicibacterium parafortuitum</name>
    <name type="common">Mycobacterium parafortuitum</name>
    <dbReference type="NCBI Taxonomy" id="39692"/>
    <lineage>
        <taxon>Bacteria</taxon>
        <taxon>Bacillati</taxon>
        <taxon>Actinomycetota</taxon>
        <taxon>Actinomycetes</taxon>
        <taxon>Mycobacteriales</taxon>
        <taxon>Mycobacteriaceae</taxon>
        <taxon>Mycolicibacterium</taxon>
    </lineage>
</organism>
<dbReference type="EMBL" id="UEGS01000001">
    <property type="protein sequence ID" value="SRX83892.1"/>
    <property type="molecule type" value="Genomic_DNA"/>
</dbReference>
<dbReference type="InterPro" id="IPR008567">
    <property type="entry name" value="BKACE"/>
</dbReference>
<proteinExistence type="predicted"/>
<dbReference type="PANTHER" id="PTHR37418">
    <property type="entry name" value="3-KETO-5-AMINOHEXANOATE CLEAVAGE ENZYME-RELATED"/>
    <property type="match status" value="1"/>
</dbReference>
<dbReference type="GO" id="GO:0043720">
    <property type="term" value="F:3-keto-5-aminohexanoate cleavage activity"/>
    <property type="evidence" value="ECO:0007669"/>
    <property type="project" value="InterPro"/>
</dbReference>
<dbReference type="AlphaFoldDB" id="A0A375YRZ3"/>
<protein>
    <recommendedName>
        <fullName evidence="3">3-keto-5-aminohexanoate cleavage protein</fullName>
    </recommendedName>
</protein>
<dbReference type="PANTHER" id="PTHR37418:SF1">
    <property type="entry name" value="3-KETO-5-AMINOHEXANOATE CLEAVAGE PROTEIN"/>
    <property type="match status" value="1"/>
</dbReference>
<keyword evidence="2" id="KW-1185">Reference proteome</keyword>